<name>A0AAV7WQA8_PLEWA</name>
<accession>A0AAV7WQA8</accession>
<evidence type="ECO:0000313" key="3">
    <source>
        <dbReference type="Proteomes" id="UP001066276"/>
    </source>
</evidence>
<dbReference type="Proteomes" id="UP001066276">
    <property type="component" value="Chromosome 1_1"/>
</dbReference>
<feature type="compositionally biased region" description="Basic and acidic residues" evidence="1">
    <location>
        <begin position="125"/>
        <end position="144"/>
    </location>
</feature>
<gene>
    <name evidence="2" type="ORF">NDU88_003881</name>
</gene>
<organism evidence="2 3">
    <name type="scientific">Pleurodeles waltl</name>
    <name type="common">Iberian ribbed newt</name>
    <dbReference type="NCBI Taxonomy" id="8319"/>
    <lineage>
        <taxon>Eukaryota</taxon>
        <taxon>Metazoa</taxon>
        <taxon>Chordata</taxon>
        <taxon>Craniata</taxon>
        <taxon>Vertebrata</taxon>
        <taxon>Euteleostomi</taxon>
        <taxon>Amphibia</taxon>
        <taxon>Batrachia</taxon>
        <taxon>Caudata</taxon>
        <taxon>Salamandroidea</taxon>
        <taxon>Salamandridae</taxon>
        <taxon>Pleurodelinae</taxon>
        <taxon>Pleurodeles</taxon>
    </lineage>
</organism>
<dbReference type="AlphaFoldDB" id="A0AAV7WQA8"/>
<evidence type="ECO:0000313" key="2">
    <source>
        <dbReference type="EMBL" id="KAJ1216277.1"/>
    </source>
</evidence>
<proteinExistence type="predicted"/>
<sequence>MDSTIFTLAAEIKSIRLDIAGFQSRVSDLEYRGITVEYHLNTVPERDQELLFLCSKLIDLEDRSHRENSKDFYDPEDLRLYLDDLSTTFMDLTPPTLPSDTTKDSSEALLPLIPSEGLPLGSRETSQRGRDPAKHSRPHDDRGKALLAVEHYTQQTDRAKSCSPL</sequence>
<feature type="region of interest" description="Disordered" evidence="1">
    <location>
        <begin position="113"/>
        <end position="146"/>
    </location>
</feature>
<comment type="caution">
    <text evidence="2">The sequence shown here is derived from an EMBL/GenBank/DDBJ whole genome shotgun (WGS) entry which is preliminary data.</text>
</comment>
<dbReference type="EMBL" id="JANPWB010000001">
    <property type="protein sequence ID" value="KAJ1216277.1"/>
    <property type="molecule type" value="Genomic_DNA"/>
</dbReference>
<evidence type="ECO:0000256" key="1">
    <source>
        <dbReference type="SAM" id="MobiDB-lite"/>
    </source>
</evidence>
<keyword evidence="3" id="KW-1185">Reference proteome</keyword>
<protein>
    <submittedName>
        <fullName evidence="2">Uncharacterized protein</fullName>
    </submittedName>
</protein>
<reference evidence="2" key="1">
    <citation type="journal article" date="2022" name="bioRxiv">
        <title>Sequencing and chromosome-scale assembly of the giantPleurodeles waltlgenome.</title>
        <authorList>
            <person name="Brown T."/>
            <person name="Elewa A."/>
            <person name="Iarovenko S."/>
            <person name="Subramanian E."/>
            <person name="Araus A.J."/>
            <person name="Petzold A."/>
            <person name="Susuki M."/>
            <person name="Suzuki K.-i.T."/>
            <person name="Hayashi T."/>
            <person name="Toyoda A."/>
            <person name="Oliveira C."/>
            <person name="Osipova E."/>
            <person name="Leigh N.D."/>
            <person name="Simon A."/>
            <person name="Yun M.H."/>
        </authorList>
    </citation>
    <scope>NUCLEOTIDE SEQUENCE</scope>
    <source>
        <strain evidence="2">20211129_DDA</strain>
        <tissue evidence="2">Liver</tissue>
    </source>
</reference>